<reference evidence="3 4" key="1">
    <citation type="submission" date="2021-08" db="EMBL/GenBank/DDBJ databases">
        <title>Thermococcus onnuriiensis IOH2.</title>
        <authorList>
            <person name="Park Y.-J."/>
        </authorList>
    </citation>
    <scope>NUCLEOTIDE SEQUENCE [LARGE SCALE GENOMIC DNA]</scope>
    <source>
        <strain evidence="3 4">IOH2</strain>
    </source>
</reference>
<sequence>MPFTPGPIIIPRRSRRKEPQKRKEVRKPKKEKKIVYVLIKVKQDQLISEKARELEELFKGKTFNRVVNPDEYTLLMNAKNLFAKSYKLYVVELTDEMNRWFYFVPSEERISFKNKDKFLVLQVKKEEALEEIFRKMVEGKLAKRSTFEVVLSAIQVGLGLLSFIAGYLAFENVIDISQLSNIITFAIFFIVALQSIKKGYKRRAWED</sequence>
<protein>
    <submittedName>
        <fullName evidence="3">Uncharacterized protein</fullName>
    </submittedName>
</protein>
<dbReference type="EMBL" id="CP080572">
    <property type="protein sequence ID" value="USH00918.1"/>
    <property type="molecule type" value="Genomic_DNA"/>
</dbReference>
<dbReference type="Proteomes" id="UP001056425">
    <property type="component" value="Chromosome"/>
</dbReference>
<evidence type="ECO:0000313" key="4">
    <source>
        <dbReference type="Proteomes" id="UP001056425"/>
    </source>
</evidence>
<name>A0A9E7MCK2_9EURY</name>
<proteinExistence type="predicted"/>
<gene>
    <name evidence="3" type="ORF">K1720_06120</name>
</gene>
<feature type="transmembrane region" description="Helical" evidence="2">
    <location>
        <begin position="176"/>
        <end position="193"/>
    </location>
</feature>
<keyword evidence="2" id="KW-1133">Transmembrane helix</keyword>
<feature type="compositionally biased region" description="Low complexity" evidence="1">
    <location>
        <begin position="1"/>
        <end position="11"/>
    </location>
</feature>
<evidence type="ECO:0000256" key="2">
    <source>
        <dbReference type="SAM" id="Phobius"/>
    </source>
</evidence>
<keyword evidence="4" id="KW-1185">Reference proteome</keyword>
<keyword evidence="2" id="KW-0812">Transmembrane</keyword>
<feature type="compositionally biased region" description="Basic residues" evidence="1">
    <location>
        <begin position="12"/>
        <end position="27"/>
    </location>
</feature>
<accession>A0A9E7MCK2</accession>
<dbReference type="KEGG" id="thei:K1720_06120"/>
<keyword evidence="2" id="KW-0472">Membrane</keyword>
<organism evidence="3 4">
    <name type="scientific">Thermococcus argininiproducens</name>
    <dbReference type="NCBI Taxonomy" id="2866384"/>
    <lineage>
        <taxon>Archaea</taxon>
        <taxon>Methanobacteriati</taxon>
        <taxon>Methanobacteriota</taxon>
        <taxon>Thermococci</taxon>
        <taxon>Thermococcales</taxon>
        <taxon>Thermococcaceae</taxon>
        <taxon>Thermococcus</taxon>
    </lineage>
</organism>
<feature type="region of interest" description="Disordered" evidence="1">
    <location>
        <begin position="1"/>
        <end position="27"/>
    </location>
</feature>
<evidence type="ECO:0000313" key="3">
    <source>
        <dbReference type="EMBL" id="USH00918.1"/>
    </source>
</evidence>
<feature type="transmembrane region" description="Helical" evidence="2">
    <location>
        <begin position="149"/>
        <end position="170"/>
    </location>
</feature>
<evidence type="ECO:0000256" key="1">
    <source>
        <dbReference type="SAM" id="MobiDB-lite"/>
    </source>
</evidence>
<dbReference type="AlphaFoldDB" id="A0A9E7MCK2"/>